<dbReference type="PANTHER" id="PTHR11818">
    <property type="entry name" value="BETA/GAMMA CRYSTALLIN"/>
    <property type="match status" value="1"/>
</dbReference>
<dbReference type="InterPro" id="IPR011024">
    <property type="entry name" value="G_crystallin-like"/>
</dbReference>
<dbReference type="InterPro" id="IPR050252">
    <property type="entry name" value="Beta/Gamma-Crystallin"/>
</dbReference>
<dbReference type="PANTHER" id="PTHR11818:SF42">
    <property type="entry name" value="VOLTAGE-GATED HYDROGEN CHANNEL 1"/>
    <property type="match status" value="1"/>
</dbReference>
<sequence length="469" mass="52245">MATNSISIYDEEGLRGTKHTFSDTVADVPAGQNSCFSIKVTSGEWLVYSYNDFEGTTVRLPPGIYPDPGHIRSNHVNPANTTWNDMVRSLRPIRQDAVTMYDKDDFRGAEQVVTCDDPDVEMDNCCSLVVRGGWWSLYPYGSYSGGYPPSNMEKTMGPGNYRVPLVAGGETITIGSIKKTEETSPSESLSAEKQAVVAAQDTRECTMSSITIYSEERLRGTKKTYSGNGWLPRDPSWVVDSAGPAWVDSNGVTWEDVVTVDNVQSGDQRQVFGGFQGKARYWKLVITQTYTGWQPYVRELELYASGFAVVEDVPSGENTCHSIKVSSGEWLVYSNNNFEGTSIRLPTGIYPDPGHIRNLHCGCDATWNDQVRSLRPINPDAITLFDKNDFCGSEKVHQTSNPNIEMDNCCSIIVRGGWWKVFPYGDYNGNYEWRHGEFIIGPGNYRLNIYCPGNDRITVGSVQKVPCPY</sequence>
<dbReference type="PROSITE" id="PS50915">
    <property type="entry name" value="CRYSTALLIN_BETA_GAMMA"/>
    <property type="match status" value="2"/>
</dbReference>
<feature type="domain" description="Beta/gamma crystallin 'Greek key'" evidence="3">
    <location>
        <begin position="328"/>
        <end position="378"/>
    </location>
</feature>
<dbReference type="InterPro" id="IPR001064">
    <property type="entry name" value="Beta/gamma_crystallin"/>
</dbReference>
<evidence type="ECO:0000256" key="1">
    <source>
        <dbReference type="ARBA" id="ARBA00009646"/>
    </source>
</evidence>
<feature type="domain" description="Beta/gamma crystallin 'Greek key'" evidence="3">
    <location>
        <begin position="43"/>
        <end position="94"/>
    </location>
</feature>
<proteinExistence type="inferred from homology"/>
<dbReference type="SMART" id="SM00247">
    <property type="entry name" value="XTALbg"/>
    <property type="match status" value="4"/>
</dbReference>
<evidence type="ECO:0000259" key="3">
    <source>
        <dbReference type="PROSITE" id="PS50915"/>
    </source>
</evidence>
<keyword evidence="2" id="KW-0677">Repeat</keyword>
<gene>
    <name evidence="4" type="ORF">BRAFLDRAFT_127098</name>
</gene>
<evidence type="ECO:0000313" key="4">
    <source>
        <dbReference type="EMBL" id="EEN69619.1"/>
    </source>
</evidence>
<accession>C3XQP3</accession>
<name>C3XQP3_BRAFL</name>
<dbReference type="AlphaFoldDB" id="C3XQP3"/>
<dbReference type="InParanoid" id="C3XQP3"/>
<evidence type="ECO:0000256" key="2">
    <source>
        <dbReference type="ARBA" id="ARBA00022737"/>
    </source>
</evidence>
<organism>
    <name type="scientific">Branchiostoma floridae</name>
    <name type="common">Florida lancelet</name>
    <name type="synonym">Amphioxus</name>
    <dbReference type="NCBI Taxonomy" id="7739"/>
    <lineage>
        <taxon>Eukaryota</taxon>
        <taxon>Metazoa</taxon>
        <taxon>Chordata</taxon>
        <taxon>Cephalochordata</taxon>
        <taxon>Leptocardii</taxon>
        <taxon>Amphioxiformes</taxon>
        <taxon>Branchiostomatidae</taxon>
        <taxon>Branchiostoma</taxon>
    </lineage>
</organism>
<comment type="similarity">
    <text evidence="1">Belongs to the beta/gamma-crystallin family.</text>
</comment>
<protein>
    <recommendedName>
        <fullName evidence="3">Beta/gamma crystallin 'Greek key' domain-containing protein</fullName>
    </recommendedName>
</protein>
<dbReference type="SUPFAM" id="SSF49695">
    <property type="entry name" value="gamma-Crystallin-like"/>
    <property type="match status" value="2"/>
</dbReference>
<dbReference type="Pfam" id="PF00030">
    <property type="entry name" value="Crystall"/>
    <property type="match status" value="2"/>
</dbReference>
<dbReference type="Gene3D" id="2.60.20.10">
    <property type="entry name" value="Crystallins"/>
    <property type="match status" value="4"/>
</dbReference>
<reference evidence="4" key="1">
    <citation type="journal article" date="2008" name="Nature">
        <title>The amphioxus genome and the evolution of the chordate karyotype.</title>
        <authorList>
            <consortium name="US DOE Joint Genome Institute (JGI-PGF)"/>
            <person name="Putnam N.H."/>
            <person name="Butts T."/>
            <person name="Ferrier D.E.K."/>
            <person name="Furlong R.F."/>
            <person name="Hellsten U."/>
            <person name="Kawashima T."/>
            <person name="Robinson-Rechavi M."/>
            <person name="Shoguchi E."/>
            <person name="Terry A."/>
            <person name="Yu J.-K."/>
            <person name="Benito-Gutierrez E.L."/>
            <person name="Dubchak I."/>
            <person name="Garcia-Fernandez J."/>
            <person name="Gibson-Brown J.J."/>
            <person name="Grigoriev I.V."/>
            <person name="Horton A.C."/>
            <person name="de Jong P.J."/>
            <person name="Jurka J."/>
            <person name="Kapitonov V.V."/>
            <person name="Kohara Y."/>
            <person name="Kuroki Y."/>
            <person name="Lindquist E."/>
            <person name="Lucas S."/>
            <person name="Osoegawa K."/>
            <person name="Pennacchio L.A."/>
            <person name="Salamov A.A."/>
            <person name="Satou Y."/>
            <person name="Sauka-Spengler T."/>
            <person name="Schmutz J."/>
            <person name="Shin-I T."/>
            <person name="Toyoda A."/>
            <person name="Bronner-Fraser M."/>
            <person name="Fujiyama A."/>
            <person name="Holland L.Z."/>
            <person name="Holland P.W.H."/>
            <person name="Satoh N."/>
            <person name="Rokhsar D.S."/>
        </authorList>
    </citation>
    <scope>NUCLEOTIDE SEQUENCE [LARGE SCALE GENOMIC DNA]</scope>
    <source>
        <strain evidence="4">S238N-H82</strain>
        <tissue evidence="4">Testes</tissue>
    </source>
</reference>
<dbReference type="Gene3D" id="2.60.120.260">
    <property type="entry name" value="Galactose-binding domain-like"/>
    <property type="match status" value="1"/>
</dbReference>
<dbReference type="EMBL" id="GG666455">
    <property type="protein sequence ID" value="EEN69619.1"/>
    <property type="molecule type" value="Genomic_DNA"/>
</dbReference>